<accession>A0ABD3FBD7</accession>
<sequence length="750" mass="83699">MGGSGTLVRYSSQRKTKLQSLQMMYFLEGGLLMVANLLQTDAWVNDQLRTHCSVCVQQFLPFRRRHHCRTCGEVVCSGCSSHRAIRLTDMNVECETRVCTFCIIRATDASIKANEAAMRETYSEQRRLSTVSVLSLATPAVPRHKQMTLLSADSELTLGSVVQLWPQPVPANETARLEMARHSTIRSAEVDPTMNLLVNIVARTLECPAAFVGIMDDSSLWVKASVGLDDRVTNIPREGCVCAHTLLQDKTMIVDDTTTDKHFHTGFHAVGSTSMRYYAGTPVRVRDHGVGVVCAFDIEPHSQTTDAMKSTLEAVAKIVSEVLEQRLEAEDARLAPTDGYSRRRTDMENVDLHASLHGLNLLPSSRHTLPGPETHSFDAPRPSVCLPHQYADKIMATMDYFHQLQRSSWAEQNVGSEMSNNGAIRTFELLSQENQFTRSVTKMIGSCTNVVTELLDYEDALLYQQLFSRVSRCGEISRHTWEDNVVLHPSFGEMRDENLCIVTHRREYPDGSNVAVALSVSNEEQLSESSLLFGWFVAPCGRDDEVSSVNVSCITAQSYENQPHDVNLSLDLIRRLNQKLAISRFFHLPSEVPTRIKPSMLRVQLPSDNQKTHEGVESVKRSDDGKTNESTTASSSGSSEDTQATDTKHDNDEKPPESNRAALVALHESGQVSELNQNEQMLLDLLDKTISTQEILAQRQHEMADIIDTHGNQLERISSALMRVESILFEKEVKKLKRASKGTPRLTDVA</sequence>
<keyword evidence="2 4" id="KW-0863">Zinc-finger</keyword>
<dbReference type="InterPro" id="IPR011011">
    <property type="entry name" value="Znf_FYVE_PHD"/>
</dbReference>
<feature type="domain" description="FYVE-type" evidence="6">
    <location>
        <begin position="46"/>
        <end position="107"/>
    </location>
</feature>
<dbReference type="InterPro" id="IPR017455">
    <property type="entry name" value="Znf_FYVE-rel"/>
</dbReference>
<name>A0ABD3FBD7_9STRA</name>
<dbReference type="SUPFAM" id="SSF55781">
    <property type="entry name" value="GAF domain-like"/>
    <property type="match status" value="1"/>
</dbReference>
<comment type="caution">
    <text evidence="7">The sequence shown here is derived from an EMBL/GenBank/DDBJ whole genome shotgun (WGS) entry which is preliminary data.</text>
</comment>
<protein>
    <recommendedName>
        <fullName evidence="6">FYVE-type domain-containing protein</fullName>
    </recommendedName>
</protein>
<keyword evidence="8" id="KW-1185">Reference proteome</keyword>
<dbReference type="PANTHER" id="PTHR43102">
    <property type="entry name" value="SLR1143 PROTEIN"/>
    <property type="match status" value="1"/>
</dbReference>
<proteinExistence type="predicted"/>
<dbReference type="Gene3D" id="3.30.450.40">
    <property type="match status" value="1"/>
</dbReference>
<dbReference type="SMART" id="SM00064">
    <property type="entry name" value="FYVE"/>
    <property type="match status" value="1"/>
</dbReference>
<dbReference type="EMBL" id="JBIMZQ010000025">
    <property type="protein sequence ID" value="KAL3664048.1"/>
    <property type="molecule type" value="Genomic_DNA"/>
</dbReference>
<evidence type="ECO:0000313" key="8">
    <source>
        <dbReference type="Proteomes" id="UP001632037"/>
    </source>
</evidence>
<evidence type="ECO:0000256" key="5">
    <source>
        <dbReference type="SAM" id="MobiDB-lite"/>
    </source>
</evidence>
<dbReference type="Pfam" id="PF01590">
    <property type="entry name" value="GAF"/>
    <property type="match status" value="1"/>
</dbReference>
<dbReference type="InterPro" id="IPR013083">
    <property type="entry name" value="Znf_RING/FYVE/PHD"/>
</dbReference>
<evidence type="ECO:0000313" key="7">
    <source>
        <dbReference type="EMBL" id="KAL3664048.1"/>
    </source>
</evidence>
<feature type="compositionally biased region" description="Basic and acidic residues" evidence="5">
    <location>
        <begin position="610"/>
        <end position="627"/>
    </location>
</feature>
<keyword evidence="3" id="KW-0862">Zinc</keyword>
<evidence type="ECO:0000256" key="1">
    <source>
        <dbReference type="ARBA" id="ARBA00022723"/>
    </source>
</evidence>
<dbReference type="Gene3D" id="3.30.40.10">
    <property type="entry name" value="Zinc/RING finger domain, C3HC4 (zinc finger)"/>
    <property type="match status" value="1"/>
</dbReference>
<dbReference type="Proteomes" id="UP001632037">
    <property type="component" value="Unassembled WGS sequence"/>
</dbReference>
<dbReference type="InterPro" id="IPR003018">
    <property type="entry name" value="GAF"/>
</dbReference>
<dbReference type="GO" id="GO:0008270">
    <property type="term" value="F:zinc ion binding"/>
    <property type="evidence" value="ECO:0007669"/>
    <property type="project" value="UniProtKB-KW"/>
</dbReference>
<feature type="region of interest" description="Disordered" evidence="5">
    <location>
        <begin position="602"/>
        <end position="658"/>
    </location>
</feature>
<reference evidence="7 8" key="1">
    <citation type="submission" date="2024-09" db="EMBL/GenBank/DDBJ databases">
        <title>Genome sequencing and assembly of Phytophthora oleae, isolate VK10A, causative agent of rot of olive drupes.</title>
        <authorList>
            <person name="Conti Taguali S."/>
            <person name="Riolo M."/>
            <person name="La Spada F."/>
            <person name="Cacciola S.O."/>
            <person name="Dionisio G."/>
        </authorList>
    </citation>
    <scope>NUCLEOTIDE SEQUENCE [LARGE SCALE GENOMIC DNA]</scope>
    <source>
        <strain evidence="7 8">VK10A</strain>
    </source>
</reference>
<dbReference type="PANTHER" id="PTHR43102:SF2">
    <property type="entry name" value="GAF DOMAIN-CONTAINING PROTEIN"/>
    <property type="match status" value="1"/>
</dbReference>
<dbReference type="AlphaFoldDB" id="A0ABD3FBD7"/>
<feature type="compositionally biased region" description="Low complexity" evidence="5">
    <location>
        <begin position="628"/>
        <end position="645"/>
    </location>
</feature>
<evidence type="ECO:0000259" key="6">
    <source>
        <dbReference type="PROSITE" id="PS50178"/>
    </source>
</evidence>
<dbReference type="InterPro" id="IPR029016">
    <property type="entry name" value="GAF-like_dom_sf"/>
</dbReference>
<feature type="compositionally biased region" description="Basic and acidic residues" evidence="5">
    <location>
        <begin position="646"/>
        <end position="657"/>
    </location>
</feature>
<evidence type="ECO:0000256" key="4">
    <source>
        <dbReference type="PROSITE-ProRule" id="PRU00091"/>
    </source>
</evidence>
<evidence type="ECO:0000256" key="2">
    <source>
        <dbReference type="ARBA" id="ARBA00022771"/>
    </source>
</evidence>
<gene>
    <name evidence="7" type="ORF">V7S43_010934</name>
</gene>
<evidence type="ECO:0000256" key="3">
    <source>
        <dbReference type="ARBA" id="ARBA00022833"/>
    </source>
</evidence>
<dbReference type="PROSITE" id="PS50178">
    <property type="entry name" value="ZF_FYVE"/>
    <property type="match status" value="1"/>
</dbReference>
<organism evidence="7 8">
    <name type="scientific">Phytophthora oleae</name>
    <dbReference type="NCBI Taxonomy" id="2107226"/>
    <lineage>
        <taxon>Eukaryota</taxon>
        <taxon>Sar</taxon>
        <taxon>Stramenopiles</taxon>
        <taxon>Oomycota</taxon>
        <taxon>Peronosporomycetes</taxon>
        <taxon>Peronosporales</taxon>
        <taxon>Peronosporaceae</taxon>
        <taxon>Phytophthora</taxon>
    </lineage>
</organism>
<dbReference type="InterPro" id="IPR000306">
    <property type="entry name" value="Znf_FYVE"/>
</dbReference>
<keyword evidence="1" id="KW-0479">Metal-binding</keyword>
<dbReference type="Pfam" id="PF01363">
    <property type="entry name" value="FYVE"/>
    <property type="match status" value="1"/>
</dbReference>
<dbReference type="SUPFAM" id="SSF57903">
    <property type="entry name" value="FYVE/PHD zinc finger"/>
    <property type="match status" value="1"/>
</dbReference>